<feature type="compositionally biased region" description="Basic and acidic residues" evidence="1">
    <location>
        <begin position="180"/>
        <end position="190"/>
    </location>
</feature>
<feature type="region of interest" description="Disordered" evidence="1">
    <location>
        <begin position="178"/>
        <end position="232"/>
    </location>
</feature>
<evidence type="ECO:0000313" key="2">
    <source>
        <dbReference type="EMBL" id="MBP2411152.1"/>
    </source>
</evidence>
<comment type="caution">
    <text evidence="2">The sequence shown here is derived from an EMBL/GenBank/DDBJ whole genome shotgun (WGS) entry which is preliminary data.</text>
</comment>
<accession>A0ABS4YQT0</accession>
<proteinExistence type="predicted"/>
<dbReference type="RefSeq" id="WP_209896319.1">
    <property type="nucleotide sequence ID" value="NZ_BAAAJV010000007.1"/>
</dbReference>
<keyword evidence="3" id="KW-1185">Reference proteome</keyword>
<evidence type="ECO:0000313" key="3">
    <source>
        <dbReference type="Proteomes" id="UP000698222"/>
    </source>
</evidence>
<reference evidence="2 3" key="1">
    <citation type="submission" date="2021-03" db="EMBL/GenBank/DDBJ databases">
        <title>Sequencing the genomes of 1000 actinobacteria strains.</title>
        <authorList>
            <person name="Klenk H.-P."/>
        </authorList>
    </citation>
    <scope>NUCLEOTIDE SEQUENCE [LARGE SCALE GENOMIC DNA]</scope>
    <source>
        <strain evidence="2 3">DSM 14564</strain>
    </source>
</reference>
<dbReference type="EMBL" id="JAGIOC010000002">
    <property type="protein sequence ID" value="MBP2411152.1"/>
    <property type="molecule type" value="Genomic_DNA"/>
</dbReference>
<organism evidence="2 3">
    <name type="scientific">Brachybacterium fresconis</name>
    <dbReference type="NCBI Taxonomy" id="173363"/>
    <lineage>
        <taxon>Bacteria</taxon>
        <taxon>Bacillati</taxon>
        <taxon>Actinomycetota</taxon>
        <taxon>Actinomycetes</taxon>
        <taxon>Micrococcales</taxon>
        <taxon>Dermabacteraceae</taxon>
        <taxon>Brachybacterium</taxon>
    </lineage>
</organism>
<sequence>MARRTRRASKDQLAERTQDVSGDKFTIQLHDQTYRERVKAGEAITHWVRDTHFRAEHMNDRDLGQIGTLAGHSIHATVIGTVNSGQPPHNPRIHLHVPGTLEDHAVKMTAADLATTDHRVITSLESRITAIGRDAAGFERQLPQRETELAEAEKNLGQPFKHAHLLTLTREQLATVDQKMAARDDDHAPEEPTEPTLPAAPSASTPPRQHDSMPARQHWRQPTPANDQGYGR</sequence>
<protein>
    <submittedName>
        <fullName evidence="2">Uncharacterized protein</fullName>
    </submittedName>
</protein>
<feature type="compositionally biased region" description="Low complexity" evidence="1">
    <location>
        <begin position="194"/>
        <end position="207"/>
    </location>
</feature>
<name>A0ABS4YQT0_9MICO</name>
<gene>
    <name evidence="2" type="ORF">JOF44_004119</name>
</gene>
<dbReference type="Proteomes" id="UP000698222">
    <property type="component" value="Unassembled WGS sequence"/>
</dbReference>
<evidence type="ECO:0000256" key="1">
    <source>
        <dbReference type="SAM" id="MobiDB-lite"/>
    </source>
</evidence>